<evidence type="ECO:0000256" key="1">
    <source>
        <dbReference type="SAM" id="SignalP"/>
    </source>
</evidence>
<protein>
    <submittedName>
        <fullName evidence="2">DUF5686 and carboxypeptidase regulatory-like domain-containing protein</fullName>
    </submittedName>
</protein>
<dbReference type="Pfam" id="PF18939">
    <property type="entry name" value="DUF5686"/>
    <property type="match status" value="1"/>
</dbReference>
<evidence type="ECO:0000313" key="3">
    <source>
        <dbReference type="Proteomes" id="UP001065174"/>
    </source>
</evidence>
<dbReference type="InterPro" id="IPR008969">
    <property type="entry name" value="CarboxyPept-like_regulatory"/>
</dbReference>
<reference evidence="2" key="1">
    <citation type="submission" date="2022-09" db="EMBL/GenBank/DDBJ databases">
        <title>Comparative genomics and taxonomic characterization of three novel marine species of genus Reichenbachiella exhibiting antioxidant and polysaccharide degradation activities.</title>
        <authorList>
            <person name="Muhammad N."/>
            <person name="Lee Y.-J."/>
            <person name="Ko J."/>
            <person name="Kim S.-G."/>
        </authorList>
    </citation>
    <scope>NUCLEOTIDE SEQUENCE</scope>
    <source>
        <strain evidence="2">BKB1-1</strain>
    </source>
</reference>
<proteinExistence type="predicted"/>
<accession>A0ABY6CRS6</accession>
<sequence>MIKKTFLPCLLSLIVIVSICTDAEAAIVSGKISNEEGEPLPYATLYIEGSTLGTTTNIEGKYAINIEPGDYYMVFQYVGYHKERIKISIKNTNLKLDVVLKAEALTLREVVVNATDEDPAYDIIRETIKRKKRFSEEINAYQCQVYMKGLQRLDERPAQILGVQIPIDTGIVYLSESVSELTFQRPDKVSERMISSKVSGSQSSFSFNQASQTLFSVYDNILTVDGLTERGFVSPLAKNAFFFYDYKLEGVISEGDHLINKIRVYPKRKADPTFEGYLYIIEDLWRVSSLELTLTKEHQMEFLDVLTVKQVHAPVADSTWVMFSQNFEFYLNTFGFKGSGYFSAIYSDYRVELNPTYYQKRENPSIQIDSTARPKKLKSFNKNDVKNEILKIEKGSNERNDEYWDKVRPIPLTAIEKKDYQIKGQFEQFKKTSVYKDSTDKIHNRITLGKLAYSGYRYHNSVKQYSLSTPALYQFIQYNTVEGILFNLRVKYSQQNNGNTIRDITPELRYGLASDHLYGQLKYKQYLNRSKFEELSIHGGHFVRQFNGDNPITPLINSISTMVFRNNYIKLYESTFMDLGYQQELLNGFFIKPRLLYAQRNELTNNTDYSWFFREKKDFTPNTPEKYLGTGLPI</sequence>
<dbReference type="SUPFAM" id="SSF49464">
    <property type="entry name" value="Carboxypeptidase regulatory domain-like"/>
    <property type="match status" value="1"/>
</dbReference>
<gene>
    <name evidence="2" type="ORF">N6H18_17130</name>
</gene>
<dbReference type="Gene3D" id="2.60.40.1120">
    <property type="entry name" value="Carboxypeptidase-like, regulatory domain"/>
    <property type="match status" value="1"/>
</dbReference>
<dbReference type="RefSeq" id="WP_262309505.1">
    <property type="nucleotide sequence ID" value="NZ_CP106679.1"/>
</dbReference>
<dbReference type="EMBL" id="CP106679">
    <property type="protein sequence ID" value="UXP32068.1"/>
    <property type="molecule type" value="Genomic_DNA"/>
</dbReference>
<organism evidence="2 3">
    <name type="scientific">Reichenbachiella agarivorans</name>
    <dbReference type="NCBI Taxonomy" id="2979464"/>
    <lineage>
        <taxon>Bacteria</taxon>
        <taxon>Pseudomonadati</taxon>
        <taxon>Bacteroidota</taxon>
        <taxon>Cytophagia</taxon>
        <taxon>Cytophagales</taxon>
        <taxon>Reichenbachiellaceae</taxon>
        <taxon>Reichenbachiella</taxon>
    </lineage>
</organism>
<keyword evidence="3" id="KW-1185">Reference proteome</keyword>
<dbReference type="Pfam" id="PF13715">
    <property type="entry name" value="CarbopepD_reg_2"/>
    <property type="match status" value="1"/>
</dbReference>
<feature type="chain" id="PRO_5046447362" evidence="1">
    <location>
        <begin position="26"/>
        <end position="634"/>
    </location>
</feature>
<evidence type="ECO:0000313" key="2">
    <source>
        <dbReference type="EMBL" id="UXP32068.1"/>
    </source>
</evidence>
<keyword evidence="1" id="KW-0732">Signal</keyword>
<dbReference type="Proteomes" id="UP001065174">
    <property type="component" value="Chromosome"/>
</dbReference>
<name>A0ABY6CRS6_9BACT</name>
<dbReference type="InterPro" id="IPR043741">
    <property type="entry name" value="DUF5686"/>
</dbReference>
<feature type="signal peptide" evidence="1">
    <location>
        <begin position="1"/>
        <end position="25"/>
    </location>
</feature>